<dbReference type="RefSeq" id="WP_142706731.1">
    <property type="nucleotide sequence ID" value="NZ_UEGW01000001.1"/>
</dbReference>
<name>A0A375YV65_MYCSH</name>
<evidence type="ECO:0000256" key="1">
    <source>
        <dbReference type="ARBA" id="ARBA00004370"/>
    </source>
</evidence>
<dbReference type="AlphaFoldDB" id="A0A375YV65"/>
<organism evidence="5 6">
    <name type="scientific">Mycobacterium shimoidei</name>
    <dbReference type="NCBI Taxonomy" id="29313"/>
    <lineage>
        <taxon>Bacteria</taxon>
        <taxon>Bacillati</taxon>
        <taxon>Actinomycetota</taxon>
        <taxon>Actinomycetes</taxon>
        <taxon>Mycobacteriales</taxon>
        <taxon>Mycobacteriaceae</taxon>
        <taxon>Mycobacterium</taxon>
    </lineage>
</organism>
<evidence type="ECO:0000313" key="6">
    <source>
        <dbReference type="Proteomes" id="UP000252015"/>
    </source>
</evidence>
<evidence type="ECO:0000256" key="3">
    <source>
        <dbReference type="SAM" id="MobiDB-lite"/>
    </source>
</evidence>
<feature type="region of interest" description="Disordered" evidence="3">
    <location>
        <begin position="165"/>
        <end position="190"/>
    </location>
</feature>
<evidence type="ECO:0000256" key="4">
    <source>
        <dbReference type="SAM" id="Phobius"/>
    </source>
</evidence>
<accession>A0A375YV65</accession>
<dbReference type="GO" id="GO:0016020">
    <property type="term" value="C:membrane"/>
    <property type="evidence" value="ECO:0007669"/>
    <property type="project" value="UniProtKB-SubCell"/>
</dbReference>
<dbReference type="EMBL" id="UEGW01000001">
    <property type="protein sequence ID" value="SRX92758.1"/>
    <property type="molecule type" value="Genomic_DNA"/>
</dbReference>
<reference evidence="5 6" key="1">
    <citation type="submission" date="2018-05" db="EMBL/GenBank/DDBJ databases">
        <authorList>
            <consortium name="IHU Genomes"/>
        </authorList>
    </citation>
    <scope>NUCLEOTIDE SEQUENCE [LARGE SCALE GENOMIC DNA]</scope>
    <source>
        <strain evidence="5 6">P7336</strain>
    </source>
</reference>
<dbReference type="Proteomes" id="UP000252015">
    <property type="component" value="Unassembled WGS sequence"/>
</dbReference>
<protein>
    <submittedName>
        <fullName evidence="5">Uncharacterized protein</fullName>
    </submittedName>
</protein>
<keyword evidence="4" id="KW-1133">Transmembrane helix</keyword>
<comment type="subcellular location">
    <subcellularLocation>
        <location evidence="1">Membrane</location>
    </subcellularLocation>
</comment>
<dbReference type="PANTHER" id="PTHR37042:SF4">
    <property type="entry name" value="OUTER MEMBRANE PROTEIN RV1973"/>
    <property type="match status" value="1"/>
</dbReference>
<evidence type="ECO:0000313" key="5">
    <source>
        <dbReference type="EMBL" id="SRX92758.1"/>
    </source>
</evidence>
<gene>
    <name evidence="5" type="ORF">MSP7336_00984</name>
</gene>
<keyword evidence="6" id="KW-1185">Reference proteome</keyword>
<evidence type="ECO:0000256" key="2">
    <source>
        <dbReference type="ARBA" id="ARBA00023136"/>
    </source>
</evidence>
<dbReference type="PANTHER" id="PTHR37042">
    <property type="entry name" value="OUTER MEMBRANE PROTEIN RV1973"/>
    <property type="match status" value="1"/>
</dbReference>
<proteinExistence type="predicted"/>
<sequence>MAEHADTAEQLEPHRDAHPAVSNTRALITFGLAAVTALAGLTGWLGYRVHQDRDAQARRDLYVQVARQAAINLTTIDYTEVDSDIKRILDSATGTFHDDFQHRSQPFVDMVKQVKSKSEGSVSEAALVSDTKDQAQVIVAVSVKTTTVAAAPEQEPRRWRLRITVERTEGSGNSENSSDSAKVSNVEFVP</sequence>
<dbReference type="STRING" id="29313.BHQ16_01210"/>
<keyword evidence="4" id="KW-0812">Transmembrane</keyword>
<feature type="transmembrane region" description="Helical" evidence="4">
    <location>
        <begin position="26"/>
        <end position="47"/>
    </location>
</feature>
<keyword evidence="2 4" id="KW-0472">Membrane</keyword>